<organism evidence="1 2">
    <name type="scientific">Dendrolimus kikuchii</name>
    <dbReference type="NCBI Taxonomy" id="765133"/>
    <lineage>
        <taxon>Eukaryota</taxon>
        <taxon>Metazoa</taxon>
        <taxon>Ecdysozoa</taxon>
        <taxon>Arthropoda</taxon>
        <taxon>Hexapoda</taxon>
        <taxon>Insecta</taxon>
        <taxon>Pterygota</taxon>
        <taxon>Neoptera</taxon>
        <taxon>Endopterygota</taxon>
        <taxon>Lepidoptera</taxon>
        <taxon>Glossata</taxon>
        <taxon>Ditrysia</taxon>
        <taxon>Bombycoidea</taxon>
        <taxon>Lasiocampidae</taxon>
        <taxon>Dendrolimus</taxon>
    </lineage>
</organism>
<dbReference type="EMBL" id="CM034394">
    <property type="protein sequence ID" value="KAJ0179318.1"/>
    <property type="molecule type" value="Genomic_DNA"/>
</dbReference>
<keyword evidence="2" id="KW-1185">Reference proteome</keyword>
<reference evidence="1 2" key="1">
    <citation type="journal article" date="2021" name="Front. Genet.">
        <title>Chromosome-Level Genome Assembly Reveals Significant Gene Expansion in the Toll and IMD Signaling Pathways of Dendrolimus kikuchii.</title>
        <authorList>
            <person name="Zhou J."/>
            <person name="Wu P."/>
            <person name="Xiong Z."/>
            <person name="Liu N."/>
            <person name="Zhao N."/>
            <person name="Ji M."/>
            <person name="Qiu Y."/>
            <person name="Yang B."/>
        </authorList>
    </citation>
    <scope>NUCLEOTIDE SEQUENCE [LARGE SCALE GENOMIC DNA]</scope>
    <source>
        <strain evidence="1">Ann1</strain>
    </source>
</reference>
<evidence type="ECO:0000313" key="2">
    <source>
        <dbReference type="Proteomes" id="UP000824533"/>
    </source>
</evidence>
<sequence length="116" mass="12443">MKLTVFMSLCVILTLSCVQVSGTNFLEKLTAPVKKAADRVNDAIFFKDDDNEPPSTTKSPEVTTSAAPPSTLPPTTTQTTTTAKTNTTDKDGRENFKGGCSTGFMRTADGRCKPTF</sequence>
<evidence type="ECO:0000313" key="1">
    <source>
        <dbReference type="EMBL" id="KAJ0179318.1"/>
    </source>
</evidence>
<dbReference type="Proteomes" id="UP000824533">
    <property type="component" value="Linkage Group LG08"/>
</dbReference>
<proteinExistence type="predicted"/>
<gene>
    <name evidence="1" type="ORF">K1T71_005030</name>
</gene>
<protein>
    <submittedName>
        <fullName evidence="1">Uncharacterized protein</fullName>
    </submittedName>
</protein>
<accession>A0ACC1D5X1</accession>
<name>A0ACC1D5X1_9NEOP</name>
<comment type="caution">
    <text evidence="1">The sequence shown here is derived from an EMBL/GenBank/DDBJ whole genome shotgun (WGS) entry which is preliminary data.</text>
</comment>